<dbReference type="PANTHER" id="PTHR11011">
    <property type="entry name" value="MALE STERILITY PROTEIN 2-RELATED"/>
    <property type="match status" value="1"/>
</dbReference>
<name>A0A918JBH2_9ACTN</name>
<evidence type="ECO:0000259" key="2">
    <source>
        <dbReference type="Pfam" id="PF07993"/>
    </source>
</evidence>
<evidence type="ECO:0000256" key="1">
    <source>
        <dbReference type="SAM" id="MobiDB-lite"/>
    </source>
</evidence>
<dbReference type="Gene3D" id="3.40.50.720">
    <property type="entry name" value="NAD(P)-binding Rossmann-like Domain"/>
    <property type="match status" value="1"/>
</dbReference>
<dbReference type="InterPro" id="IPR026055">
    <property type="entry name" value="FAR"/>
</dbReference>
<feature type="domain" description="Thioester reductase (TE)" evidence="2">
    <location>
        <begin position="47"/>
        <end position="219"/>
    </location>
</feature>
<sequence>MSSSLPTVLLTGASGVLGTALLAELPARCRVVALIHRSPCPAAHEQLTGDVTSPGLGLDPSAYRALARKVDAVVHCAAVTEFTGGPDATRTTNEAGTRAVTEFAADAGATLYHVSTAFVARHELTRSRLGRDTGTAGARPEDYLDSKRAGEDVVRSAGLPSVIIRPSIVVGDSRTGDISAFQGLHGILLSLMRGLMPLVPLPPASLIDFVPQDVVARTIAALIAEERREGEVWVTAGPQALRADEVMAAVGTACAELGLNPAMPRFVGPDMVDRLIRPVFLADGLPERTLRRFDDMLAMTALFADAPVFPTSLGEVPGGPAPLTRAAVEAALRSSLHHLARTKRLGTASGRAARGPVPEGVPA</sequence>
<dbReference type="PANTHER" id="PTHR11011:SF45">
    <property type="entry name" value="FATTY ACYL-COA REDUCTASE CG8306-RELATED"/>
    <property type="match status" value="1"/>
</dbReference>
<dbReference type="AlphaFoldDB" id="A0A918JBH2"/>
<evidence type="ECO:0000313" key="3">
    <source>
        <dbReference type="EMBL" id="GGW72017.1"/>
    </source>
</evidence>
<protein>
    <submittedName>
        <fullName evidence="3">Ketoreductase</fullName>
    </submittedName>
</protein>
<dbReference type="SUPFAM" id="SSF51735">
    <property type="entry name" value="NAD(P)-binding Rossmann-fold domains"/>
    <property type="match status" value="1"/>
</dbReference>
<dbReference type="InterPro" id="IPR036291">
    <property type="entry name" value="NAD(P)-bd_dom_sf"/>
</dbReference>
<dbReference type="GO" id="GO:0080019">
    <property type="term" value="F:alcohol-forming very long-chain fatty acyl-CoA reductase activity"/>
    <property type="evidence" value="ECO:0007669"/>
    <property type="project" value="InterPro"/>
</dbReference>
<reference evidence="3" key="1">
    <citation type="journal article" date="2014" name="Int. J. Syst. Evol. Microbiol.">
        <title>Complete genome sequence of Corynebacterium casei LMG S-19264T (=DSM 44701T), isolated from a smear-ripened cheese.</title>
        <authorList>
            <consortium name="US DOE Joint Genome Institute (JGI-PGF)"/>
            <person name="Walter F."/>
            <person name="Albersmeier A."/>
            <person name="Kalinowski J."/>
            <person name="Ruckert C."/>
        </authorList>
    </citation>
    <scope>NUCLEOTIDE SEQUENCE</scope>
    <source>
        <strain evidence="3">JCM 4490</strain>
    </source>
</reference>
<keyword evidence="4" id="KW-1185">Reference proteome</keyword>
<gene>
    <name evidence="3" type="ORF">GCM10010503_56790</name>
</gene>
<dbReference type="EMBL" id="BMUE01000015">
    <property type="protein sequence ID" value="GGW72017.1"/>
    <property type="molecule type" value="Genomic_DNA"/>
</dbReference>
<dbReference type="RefSeq" id="WP_190018214.1">
    <property type="nucleotide sequence ID" value="NZ_BMUE01000015.1"/>
</dbReference>
<proteinExistence type="predicted"/>
<evidence type="ECO:0000313" key="4">
    <source>
        <dbReference type="Proteomes" id="UP000620224"/>
    </source>
</evidence>
<dbReference type="Pfam" id="PF07993">
    <property type="entry name" value="NAD_binding_4"/>
    <property type="match status" value="1"/>
</dbReference>
<dbReference type="GO" id="GO:0035336">
    <property type="term" value="P:long-chain fatty-acyl-CoA metabolic process"/>
    <property type="evidence" value="ECO:0007669"/>
    <property type="project" value="TreeGrafter"/>
</dbReference>
<accession>A0A918JBH2</accession>
<dbReference type="Proteomes" id="UP000620224">
    <property type="component" value="Unassembled WGS sequence"/>
</dbReference>
<organism evidence="3 4">
    <name type="scientific">Streptomyces lucensis JCM 4490</name>
    <dbReference type="NCBI Taxonomy" id="1306176"/>
    <lineage>
        <taxon>Bacteria</taxon>
        <taxon>Bacillati</taxon>
        <taxon>Actinomycetota</taxon>
        <taxon>Actinomycetes</taxon>
        <taxon>Kitasatosporales</taxon>
        <taxon>Streptomycetaceae</taxon>
        <taxon>Streptomyces</taxon>
    </lineage>
</organism>
<reference evidence="3" key="2">
    <citation type="submission" date="2020-09" db="EMBL/GenBank/DDBJ databases">
        <authorList>
            <person name="Sun Q."/>
            <person name="Ohkuma M."/>
        </authorList>
    </citation>
    <scope>NUCLEOTIDE SEQUENCE</scope>
    <source>
        <strain evidence="3">JCM 4490</strain>
    </source>
</reference>
<dbReference type="InterPro" id="IPR013120">
    <property type="entry name" value="FAR_NAD-bd"/>
</dbReference>
<comment type="caution">
    <text evidence="3">The sequence shown here is derived from an EMBL/GenBank/DDBJ whole genome shotgun (WGS) entry which is preliminary data.</text>
</comment>
<feature type="region of interest" description="Disordered" evidence="1">
    <location>
        <begin position="344"/>
        <end position="363"/>
    </location>
</feature>